<dbReference type="Gene3D" id="1.25.40.10">
    <property type="entry name" value="Tetratricopeptide repeat domain"/>
    <property type="match status" value="1"/>
</dbReference>
<proteinExistence type="predicted"/>
<comment type="caution">
    <text evidence="1">The sequence shown here is derived from an EMBL/GenBank/DDBJ whole genome shotgun (WGS) entry which is preliminary data.</text>
</comment>
<name>A0A0F9I005_9ZZZZ</name>
<dbReference type="Pfam" id="PF13424">
    <property type="entry name" value="TPR_12"/>
    <property type="match status" value="1"/>
</dbReference>
<dbReference type="PROSITE" id="PS50293">
    <property type="entry name" value="TPR_REGION"/>
    <property type="match status" value="1"/>
</dbReference>
<accession>A0A0F9I005</accession>
<dbReference type="SUPFAM" id="SSF48452">
    <property type="entry name" value="TPR-like"/>
    <property type="match status" value="1"/>
</dbReference>
<gene>
    <name evidence="1" type="ORF">LCGC14_1639450</name>
</gene>
<evidence type="ECO:0000313" key="1">
    <source>
        <dbReference type="EMBL" id="KKM21036.1"/>
    </source>
</evidence>
<protein>
    <submittedName>
        <fullName evidence="1">Uncharacterized protein</fullName>
    </submittedName>
</protein>
<reference evidence="1" key="1">
    <citation type="journal article" date="2015" name="Nature">
        <title>Complex archaea that bridge the gap between prokaryotes and eukaryotes.</title>
        <authorList>
            <person name="Spang A."/>
            <person name="Saw J.H."/>
            <person name="Jorgensen S.L."/>
            <person name="Zaremba-Niedzwiedzka K."/>
            <person name="Martijn J."/>
            <person name="Lind A.E."/>
            <person name="van Eijk R."/>
            <person name="Schleper C."/>
            <person name="Guy L."/>
            <person name="Ettema T.J."/>
        </authorList>
    </citation>
    <scope>NUCLEOTIDE SEQUENCE</scope>
</reference>
<dbReference type="EMBL" id="LAZR01013641">
    <property type="protein sequence ID" value="KKM21036.1"/>
    <property type="molecule type" value="Genomic_DNA"/>
</dbReference>
<sequence>MSEHYSNKKPKELIRAEKLIGDGKIDETLQLMKIFKENKEHTLHDIVLYHLLKGKLLIQQGLYDKATEFAEKTYEESLGLGASLLSVDALLLKIEALIKLMRLEEGLEIIKQGEKLLKSLTHKRPQDYKQRKAYVAFLKRLYYQFKDSTDQALKHFEHSLALREELDITHEIAQSLDKIAFILGGFKGELDRAFKYAERSVVLAKKSAKKYYISHSLLIIAVLHHLKGEIDRSIKFNKQSLTISKELNDKGGIVTVLNNLGDVYRTKGDFNRALEC</sequence>
<dbReference type="AlphaFoldDB" id="A0A0F9I005"/>
<organism evidence="1">
    <name type="scientific">marine sediment metagenome</name>
    <dbReference type="NCBI Taxonomy" id="412755"/>
    <lineage>
        <taxon>unclassified sequences</taxon>
        <taxon>metagenomes</taxon>
        <taxon>ecological metagenomes</taxon>
    </lineage>
</organism>
<dbReference type="InterPro" id="IPR011990">
    <property type="entry name" value="TPR-like_helical_dom_sf"/>
</dbReference>